<organism evidence="1 2">
    <name type="scientific">Brachionus plicatilis</name>
    <name type="common">Marine rotifer</name>
    <name type="synonym">Brachionus muelleri</name>
    <dbReference type="NCBI Taxonomy" id="10195"/>
    <lineage>
        <taxon>Eukaryota</taxon>
        <taxon>Metazoa</taxon>
        <taxon>Spiralia</taxon>
        <taxon>Gnathifera</taxon>
        <taxon>Rotifera</taxon>
        <taxon>Eurotatoria</taxon>
        <taxon>Monogononta</taxon>
        <taxon>Pseudotrocha</taxon>
        <taxon>Ploima</taxon>
        <taxon>Brachionidae</taxon>
        <taxon>Brachionus</taxon>
    </lineage>
</organism>
<proteinExistence type="predicted"/>
<protein>
    <submittedName>
        <fullName evidence="1">Uncharacterized protein</fullName>
    </submittedName>
</protein>
<name>A0A3M7SS78_BRAPC</name>
<evidence type="ECO:0000313" key="1">
    <source>
        <dbReference type="EMBL" id="RNA38408.1"/>
    </source>
</evidence>
<dbReference type="Proteomes" id="UP000276133">
    <property type="component" value="Unassembled WGS sequence"/>
</dbReference>
<accession>A0A3M7SS78</accession>
<evidence type="ECO:0000313" key="2">
    <source>
        <dbReference type="Proteomes" id="UP000276133"/>
    </source>
</evidence>
<reference evidence="1 2" key="1">
    <citation type="journal article" date="2018" name="Sci. Rep.">
        <title>Genomic signatures of local adaptation to the degree of environmental predictability in rotifers.</title>
        <authorList>
            <person name="Franch-Gras L."/>
            <person name="Hahn C."/>
            <person name="Garcia-Roger E.M."/>
            <person name="Carmona M.J."/>
            <person name="Serra M."/>
            <person name="Gomez A."/>
        </authorList>
    </citation>
    <scope>NUCLEOTIDE SEQUENCE [LARGE SCALE GENOMIC DNA]</scope>
    <source>
        <strain evidence="1">HYR1</strain>
    </source>
</reference>
<dbReference type="AlphaFoldDB" id="A0A3M7SS78"/>
<dbReference type="EMBL" id="REGN01000876">
    <property type="protein sequence ID" value="RNA38408.1"/>
    <property type="molecule type" value="Genomic_DNA"/>
</dbReference>
<keyword evidence="2" id="KW-1185">Reference proteome</keyword>
<gene>
    <name evidence="1" type="ORF">BpHYR1_011633</name>
</gene>
<comment type="caution">
    <text evidence="1">The sequence shown here is derived from an EMBL/GenBank/DDBJ whole genome shotgun (WGS) entry which is preliminary data.</text>
</comment>
<sequence>MFYDEYINWWPVTLFIKIFIYNRQNWGNLNFIHEIDFLHILAKVLKIQFSIRQKSREHLKNHRQATKT</sequence>